<dbReference type="AlphaFoldDB" id="A0A1M4W9T8"/>
<organism evidence="1 2">
    <name type="scientific">Tissierella praeacuta DSM 18095</name>
    <dbReference type="NCBI Taxonomy" id="1123404"/>
    <lineage>
        <taxon>Bacteria</taxon>
        <taxon>Bacillati</taxon>
        <taxon>Bacillota</taxon>
        <taxon>Tissierellia</taxon>
        <taxon>Tissierellales</taxon>
        <taxon>Tissierellaceae</taxon>
        <taxon>Tissierella</taxon>
    </lineage>
</organism>
<dbReference type="PANTHER" id="PTHR37954">
    <property type="entry name" value="BLL4979 PROTEIN"/>
    <property type="match status" value="1"/>
</dbReference>
<evidence type="ECO:0000313" key="1">
    <source>
        <dbReference type="EMBL" id="SHE77843.1"/>
    </source>
</evidence>
<sequence length="264" mass="29911">MDNIKLNILKLNAYLELNREVVGVKFLFDEKEFIESKGRALTNKMAYCTMVRNGMRGECIKAKLENFACLSAAKAIGLLETTHEDDSGKGRVKIGTYKNLCIGRSVSKDMVYCKHIIYGINIMPLKEFEVEPDVVIIVTEPYNMMRITQGYAYHNGQAKNIKLAGMQAICQECTSYPFETNDINVSMLCAGTRLLAQWENSELGVGMPYHMFNEIVNGIEMTINPIERNKNKAKIQARIIENGLEEYVQIIYNKNYDDGLYGGI</sequence>
<dbReference type="STRING" id="1123404.SAMN02745784_01809"/>
<gene>
    <name evidence="1" type="ORF">SAMN02745784_01809</name>
</gene>
<proteinExistence type="predicted"/>
<dbReference type="InterPro" id="IPR003748">
    <property type="entry name" value="DUF169"/>
</dbReference>
<reference evidence="2" key="1">
    <citation type="submission" date="2016-11" db="EMBL/GenBank/DDBJ databases">
        <authorList>
            <person name="Varghese N."/>
            <person name="Submissions S."/>
        </authorList>
    </citation>
    <scope>NUCLEOTIDE SEQUENCE [LARGE SCALE GENOMIC DNA]</scope>
    <source>
        <strain evidence="2">DSM 18095</strain>
    </source>
</reference>
<accession>A0A1M4W9T8</accession>
<name>A0A1M4W9T8_9FIRM</name>
<dbReference type="Proteomes" id="UP000184114">
    <property type="component" value="Unassembled WGS sequence"/>
</dbReference>
<dbReference type="GeneID" id="90994223"/>
<evidence type="ECO:0000313" key="2">
    <source>
        <dbReference type="Proteomes" id="UP000184114"/>
    </source>
</evidence>
<dbReference type="Pfam" id="PF02596">
    <property type="entry name" value="DUF169"/>
    <property type="match status" value="1"/>
</dbReference>
<dbReference type="EMBL" id="FQTY01000006">
    <property type="protein sequence ID" value="SHE77843.1"/>
    <property type="molecule type" value="Genomic_DNA"/>
</dbReference>
<keyword evidence="2" id="KW-1185">Reference proteome</keyword>
<protein>
    <submittedName>
        <fullName evidence="1">Uncharacterized conserved protein, DUF169 family</fullName>
    </submittedName>
</protein>
<dbReference type="RefSeq" id="WP_084725310.1">
    <property type="nucleotide sequence ID" value="NZ_FQTY01000006.1"/>
</dbReference>
<dbReference type="PANTHER" id="PTHR37954:SF3">
    <property type="entry name" value="DUF169 DOMAIN-CONTAINING PROTEIN"/>
    <property type="match status" value="1"/>
</dbReference>